<feature type="transmembrane region" description="Helical" evidence="1">
    <location>
        <begin position="80"/>
        <end position="98"/>
    </location>
</feature>
<keyword evidence="1" id="KW-0472">Membrane</keyword>
<dbReference type="RefSeq" id="WP_252855084.1">
    <property type="nucleotide sequence ID" value="NZ_JAMXLR010000082.1"/>
</dbReference>
<evidence type="ECO:0000256" key="1">
    <source>
        <dbReference type="SAM" id="Phobius"/>
    </source>
</evidence>
<keyword evidence="1" id="KW-0812">Transmembrane</keyword>
<comment type="caution">
    <text evidence="2">The sequence shown here is derived from an EMBL/GenBank/DDBJ whole genome shotgun (WGS) entry which is preliminary data.</text>
</comment>
<gene>
    <name evidence="2" type="ORF">NG895_23980</name>
</gene>
<keyword evidence="1" id="KW-1133">Transmembrane helix</keyword>
<dbReference type="EMBL" id="JAMXLR010000082">
    <property type="protein sequence ID" value="MCO6046970.1"/>
    <property type="molecule type" value="Genomic_DNA"/>
</dbReference>
<evidence type="ECO:0000313" key="3">
    <source>
        <dbReference type="Proteomes" id="UP001155241"/>
    </source>
</evidence>
<dbReference type="InterPro" id="IPR015943">
    <property type="entry name" value="WD40/YVTN_repeat-like_dom_sf"/>
</dbReference>
<dbReference type="SUPFAM" id="SSF50969">
    <property type="entry name" value="YVTN repeat-like/Quinoprotein amine dehydrogenase"/>
    <property type="match status" value="1"/>
</dbReference>
<dbReference type="Gene3D" id="2.130.10.10">
    <property type="entry name" value="YVTN repeat-like/Quinoprotein amine dehydrogenase"/>
    <property type="match status" value="1"/>
</dbReference>
<sequence>MAFDPLQDVLYMADRRTDAIEVYDTNTWDLLGSLPVGEDIGAEFSPVPNFLSTSADARLLFVTTGSGVRMLENPFAVPEPSSIILLAILVTYALVPIGNRLQMMSNSL</sequence>
<dbReference type="InterPro" id="IPR011044">
    <property type="entry name" value="Quino_amine_DH_bsu"/>
</dbReference>
<name>A0A9X2FDH1_9BACT</name>
<organism evidence="2 3">
    <name type="scientific">Aeoliella straminimaris</name>
    <dbReference type="NCBI Taxonomy" id="2954799"/>
    <lineage>
        <taxon>Bacteria</taxon>
        <taxon>Pseudomonadati</taxon>
        <taxon>Planctomycetota</taxon>
        <taxon>Planctomycetia</taxon>
        <taxon>Pirellulales</taxon>
        <taxon>Lacipirellulaceae</taxon>
        <taxon>Aeoliella</taxon>
    </lineage>
</organism>
<accession>A0A9X2FDH1</accession>
<dbReference type="AlphaFoldDB" id="A0A9X2FDH1"/>
<protein>
    <submittedName>
        <fullName evidence="2">Uncharacterized protein</fullName>
    </submittedName>
</protein>
<reference evidence="2" key="1">
    <citation type="submission" date="2022-06" db="EMBL/GenBank/DDBJ databases">
        <title>Aeoliella straminimaris, a novel planctomycete from sediments.</title>
        <authorList>
            <person name="Vitorino I.R."/>
            <person name="Lage O.M."/>
        </authorList>
    </citation>
    <scope>NUCLEOTIDE SEQUENCE</scope>
    <source>
        <strain evidence="2">ICT_H6.2</strain>
    </source>
</reference>
<keyword evidence="3" id="KW-1185">Reference proteome</keyword>
<dbReference type="Proteomes" id="UP001155241">
    <property type="component" value="Unassembled WGS sequence"/>
</dbReference>
<evidence type="ECO:0000313" key="2">
    <source>
        <dbReference type="EMBL" id="MCO6046970.1"/>
    </source>
</evidence>
<proteinExistence type="predicted"/>